<dbReference type="AlphaFoldDB" id="E6UFF3"/>
<dbReference type="GO" id="GO:0030246">
    <property type="term" value="F:carbohydrate binding"/>
    <property type="evidence" value="ECO:0007669"/>
    <property type="project" value="InterPro"/>
</dbReference>
<dbReference type="EMBL" id="CP002403">
    <property type="protein sequence ID" value="ADU21039.1"/>
    <property type="molecule type" value="Genomic_DNA"/>
</dbReference>
<dbReference type="SUPFAM" id="SSF49785">
    <property type="entry name" value="Galactose-binding domain-like"/>
    <property type="match status" value="1"/>
</dbReference>
<sequence>MKFKKLCALILAGTLVAGTMIAPAGGIVPAAIRPIGITAEAASYMRRPCDPEHPMLIVHIDTWNYADPAKIIATIPESIRPYCVFNISLSINWSNTEHKWLMVQDGYECAKSWLKTCSDMGVWCMVQPASGGQCHFPDYDSNYNIVNSPNKNRYVQHADDDYENTIYAEFFRDYPSFIGFNYSEQFWGFASQDHPCTFQQRYQHFAHLLKLCNKYGGYLNINFCANRWSAGLNPIAMLKTNSQWRDACEKYGQNLMLEEKYTQESMIEDVESQILGLYLSGYCGCYGVRYDDTGWTDLGSDGSSLSTKNQYRQITGLPIHAERMIMNGATVIDGPELVWNDDFGETWGGVKDSEGYSCRNWFTKDQYVNSTLNFFEKMVDGTYRIPTRQEVIDRTKYIIIQDVSSGGDNTKYSTYQTLFEGLYRMPNDGNLWDNKNLYKSTGRYPTIPTTYGLRDSTAKSFKYQLKQSQLGSRWSSISAKQNEFNREFPSEYVGTCYAGHYNNTWVTYNNDKLNGNQGVLIDLQYNTCSTFDANFNAYGNAIINEYSDHIDIYANNFDNKAQTTLSTDTFKVNGCNSRPTYTAKDTGRNQTRSQISESYSNGTYTLTVKHNGPVDIRINCTGNNTGRKTNYNKASVQPITKPAFYTGTRQYEGEFFDVKNVEGYVTNACNSGVTGIQGHGFLKYGKNYNAAVKDTVHTNKAGQFTMKLRYSSQSDIDQVDLYVNGTKQETMHLSNTYGYSNWKTYEKTINLKAGDNKIEFKSNSALPSSLYIDNFTVDGDFGDGSGTIIVNEPDPIQGRIVRDLKVADAENADDWSIVYDTTVGSRFYGDRDITVSSIPSYLKNRETIRTACDSKLYSGDEAAFTVNQNATVYIAVDDRVNQGLSWLGSWTKTSDTMTTSNDVVLTLFHKDFSAGSSVTLGTNGAQGLSANYIVFVLPQGTYQSETHEYPKVTNIQYNTQYHQFKVNWSSVKGASQYGIAVKLAGRWKVQAYTDAYTTTFTSPKLKAGSSYQMVICAKVNGNWDITDINSRSFYVTVK</sequence>
<evidence type="ECO:0000313" key="4">
    <source>
        <dbReference type="Proteomes" id="UP000006919"/>
    </source>
</evidence>
<dbReference type="InterPro" id="IPR008979">
    <property type="entry name" value="Galactose-bd-like_sf"/>
</dbReference>
<dbReference type="Pfam" id="PF08307">
    <property type="entry name" value="Glyco_hydro_98C"/>
    <property type="match status" value="1"/>
</dbReference>
<dbReference type="GO" id="GO:0005975">
    <property type="term" value="P:carbohydrate metabolic process"/>
    <property type="evidence" value="ECO:0007669"/>
    <property type="project" value="InterPro"/>
</dbReference>
<keyword evidence="1" id="KW-0732">Signal</keyword>
<keyword evidence="3" id="KW-0378">Hydrolase</keyword>
<dbReference type="eggNOG" id="COG4677">
    <property type="taxonomic scope" value="Bacteria"/>
</dbReference>
<dbReference type="InterPro" id="IPR011071">
    <property type="entry name" value="Lyase_8-like_C"/>
</dbReference>
<evidence type="ECO:0000259" key="2">
    <source>
        <dbReference type="PROSITE" id="PS51175"/>
    </source>
</evidence>
<dbReference type="Proteomes" id="UP000006919">
    <property type="component" value="Chromosome"/>
</dbReference>
<proteinExistence type="predicted"/>
<dbReference type="GO" id="GO:0016787">
    <property type="term" value="F:hydrolase activity"/>
    <property type="evidence" value="ECO:0007669"/>
    <property type="project" value="UniProtKB-KW"/>
</dbReference>
<dbReference type="Gene3D" id="2.60.220.10">
    <property type="entry name" value="Polysaccharide lyase family 8-like, C-terminal"/>
    <property type="match status" value="1"/>
</dbReference>
<feature type="domain" description="CBM6" evidence="2">
    <location>
        <begin position="649"/>
        <end position="778"/>
    </location>
</feature>
<dbReference type="RefSeq" id="WP_013497231.1">
    <property type="nucleotide sequence ID" value="NC_014833.1"/>
</dbReference>
<dbReference type="STRING" id="697329.Rumal_0486"/>
<evidence type="ECO:0000256" key="1">
    <source>
        <dbReference type="SAM" id="SignalP"/>
    </source>
</evidence>
<dbReference type="InterPro" id="IPR013190">
    <property type="entry name" value="GH98_C"/>
</dbReference>
<evidence type="ECO:0000313" key="3">
    <source>
        <dbReference type="EMBL" id="ADU21039.1"/>
    </source>
</evidence>
<dbReference type="HOGENOM" id="CLU_011118_0_0_9"/>
<dbReference type="Pfam" id="PF08306">
    <property type="entry name" value="Glyco_hydro_98M"/>
    <property type="match status" value="1"/>
</dbReference>
<dbReference type="Gene3D" id="3.20.20.80">
    <property type="entry name" value="Glycosidases"/>
    <property type="match status" value="1"/>
</dbReference>
<protein>
    <submittedName>
        <fullName evidence="3">Glycosyl hydrolase family 98 domain protein</fullName>
    </submittedName>
</protein>
<organism evidence="3 4">
    <name type="scientific">Ruminococcus albus (strain ATCC 27210 / DSM 20455 / JCM 14654 / NCDO 2250 / 7)</name>
    <dbReference type="NCBI Taxonomy" id="697329"/>
    <lineage>
        <taxon>Bacteria</taxon>
        <taxon>Bacillati</taxon>
        <taxon>Bacillota</taxon>
        <taxon>Clostridia</taxon>
        <taxon>Eubacteriales</taxon>
        <taxon>Oscillospiraceae</taxon>
        <taxon>Ruminococcus</taxon>
    </lineage>
</organism>
<reference evidence="3 4" key="1">
    <citation type="journal article" date="2011" name="J. Bacteriol.">
        <title>Complete genome of the cellulolytic ruminal bacterium Ruminococcus albus 7.</title>
        <authorList>
            <person name="Suen G."/>
            <person name="Stevenson D.M."/>
            <person name="Bruce D.C."/>
            <person name="Chertkov O."/>
            <person name="Copeland A."/>
            <person name="Cheng J.F."/>
            <person name="Detter C."/>
            <person name="Detter J.C."/>
            <person name="Goodwin L.A."/>
            <person name="Han C.S."/>
            <person name="Hauser L.J."/>
            <person name="Ivanova N.N."/>
            <person name="Kyrpides N.C."/>
            <person name="Land M.L."/>
            <person name="Lapidus A."/>
            <person name="Lucas S."/>
            <person name="Ovchinnikova G."/>
            <person name="Pitluck S."/>
            <person name="Tapia R."/>
            <person name="Woyke T."/>
            <person name="Boyum J."/>
            <person name="Mead D."/>
            <person name="Weimer P.J."/>
        </authorList>
    </citation>
    <scope>NUCLEOTIDE SEQUENCE [LARGE SCALE GENOMIC DNA]</scope>
    <source>
        <strain evidence="4">ATCC 27210 / DSM 20455 / JCM 14654 / NCDO 2250 / 7</strain>
    </source>
</reference>
<name>E6UFF3_RUMA7</name>
<dbReference type="eggNOG" id="COG0612">
    <property type="taxonomic scope" value="Bacteria"/>
</dbReference>
<feature type="signal peptide" evidence="1">
    <location>
        <begin position="1"/>
        <end position="24"/>
    </location>
</feature>
<dbReference type="KEGG" id="ral:Rumal_0486"/>
<gene>
    <name evidence="3" type="ordered locus">Rumal_0486</name>
</gene>
<dbReference type="Gene3D" id="2.60.120.260">
    <property type="entry name" value="Galactose-binding domain-like"/>
    <property type="match status" value="1"/>
</dbReference>
<feature type="chain" id="PRO_5003209944" evidence="1">
    <location>
        <begin position="25"/>
        <end position="1038"/>
    </location>
</feature>
<dbReference type="PROSITE" id="PS51175">
    <property type="entry name" value="CBM6"/>
    <property type="match status" value="1"/>
</dbReference>
<dbReference type="InterPro" id="IPR013191">
    <property type="entry name" value="GH98_central"/>
</dbReference>
<dbReference type="Pfam" id="PF03422">
    <property type="entry name" value="CBM_6"/>
    <property type="match status" value="1"/>
</dbReference>
<dbReference type="InterPro" id="IPR005084">
    <property type="entry name" value="CBM6"/>
</dbReference>
<accession>E6UFF3</accession>